<keyword evidence="8" id="KW-1185">Reference proteome</keyword>
<dbReference type="EMBL" id="CP084930">
    <property type="protein sequence ID" value="USI73341.1"/>
    <property type="molecule type" value="Genomic_DNA"/>
</dbReference>
<dbReference type="Pfam" id="PF01679">
    <property type="entry name" value="Pmp3"/>
    <property type="match status" value="1"/>
</dbReference>
<dbReference type="RefSeq" id="WP_252167152.1">
    <property type="nucleotide sequence ID" value="NZ_CP084930.1"/>
</dbReference>
<accession>A0ABY4X9F3</accession>
<protein>
    <submittedName>
        <fullName evidence="7">YqaE/Pmp3 family membrane protein</fullName>
    </submittedName>
</protein>
<comment type="subcellular location">
    <subcellularLocation>
        <location evidence="1">Membrane</location>
    </subcellularLocation>
</comment>
<feature type="transmembrane region" description="Helical" evidence="6">
    <location>
        <begin position="32"/>
        <end position="53"/>
    </location>
</feature>
<evidence type="ECO:0000256" key="1">
    <source>
        <dbReference type="ARBA" id="ARBA00004370"/>
    </source>
</evidence>
<dbReference type="InterPro" id="IPR000612">
    <property type="entry name" value="PMP3"/>
</dbReference>
<name>A0ABY4X9F3_9SPHN</name>
<evidence type="ECO:0000313" key="7">
    <source>
        <dbReference type="EMBL" id="USI73341.1"/>
    </source>
</evidence>
<evidence type="ECO:0000313" key="8">
    <source>
        <dbReference type="Proteomes" id="UP001056937"/>
    </source>
</evidence>
<dbReference type="Proteomes" id="UP001056937">
    <property type="component" value="Chromosome 1"/>
</dbReference>
<dbReference type="PANTHER" id="PTHR21659">
    <property type="entry name" value="HYDROPHOBIC PROTEIN RCI2 LOW TEMPERATURE AND SALT RESPONSIVE PROTEIN LTI6 -RELATED"/>
    <property type="match status" value="1"/>
</dbReference>
<sequence length="63" mass="6737">MDRPSILAIILAVLLPPVGVWLARGIGPAFWLSLLLTLLAYVPGMIFSLVVVLRPGLLGRSSL</sequence>
<evidence type="ECO:0000256" key="3">
    <source>
        <dbReference type="ARBA" id="ARBA00022692"/>
    </source>
</evidence>
<proteinExistence type="inferred from homology"/>
<evidence type="ECO:0000256" key="6">
    <source>
        <dbReference type="SAM" id="Phobius"/>
    </source>
</evidence>
<keyword evidence="5 6" id="KW-0472">Membrane</keyword>
<evidence type="ECO:0000256" key="5">
    <source>
        <dbReference type="ARBA" id="ARBA00023136"/>
    </source>
</evidence>
<reference evidence="7" key="1">
    <citation type="journal article" date="2022" name="Toxins">
        <title>Genomic Analysis of Sphingopyxis sp. USTB-05 for Biodegrading Cyanobacterial Hepatotoxins.</title>
        <authorList>
            <person name="Liu C."/>
            <person name="Xu Q."/>
            <person name="Zhao Z."/>
            <person name="Zhang H."/>
            <person name="Liu X."/>
            <person name="Yin C."/>
            <person name="Liu Y."/>
            <person name="Yan H."/>
        </authorList>
    </citation>
    <scope>NUCLEOTIDE SEQUENCE</scope>
    <source>
        <strain evidence="7">NBD5</strain>
    </source>
</reference>
<keyword evidence="3 6" id="KW-0812">Transmembrane</keyword>
<organism evidence="7 8">
    <name type="scientific">Sphingomonas morindae</name>
    <dbReference type="NCBI Taxonomy" id="1541170"/>
    <lineage>
        <taxon>Bacteria</taxon>
        <taxon>Pseudomonadati</taxon>
        <taxon>Pseudomonadota</taxon>
        <taxon>Alphaproteobacteria</taxon>
        <taxon>Sphingomonadales</taxon>
        <taxon>Sphingomonadaceae</taxon>
        <taxon>Sphingomonas</taxon>
    </lineage>
</organism>
<dbReference type="PROSITE" id="PS01309">
    <property type="entry name" value="UPF0057"/>
    <property type="match status" value="1"/>
</dbReference>
<evidence type="ECO:0000256" key="4">
    <source>
        <dbReference type="ARBA" id="ARBA00022989"/>
    </source>
</evidence>
<gene>
    <name evidence="7" type="ORF">LHA26_02335</name>
</gene>
<dbReference type="PANTHER" id="PTHR21659:SF42">
    <property type="entry name" value="UPF0057 MEMBRANE PROTEIN ZK632.10-RELATED"/>
    <property type="match status" value="1"/>
</dbReference>
<comment type="similarity">
    <text evidence="2">Belongs to the UPF0057 (PMP3) family.</text>
</comment>
<keyword evidence="4 6" id="KW-1133">Transmembrane helix</keyword>
<evidence type="ECO:0000256" key="2">
    <source>
        <dbReference type="ARBA" id="ARBA00009530"/>
    </source>
</evidence>